<dbReference type="InterPro" id="IPR001789">
    <property type="entry name" value="Sig_transdc_resp-reg_receiver"/>
</dbReference>
<dbReference type="PANTHER" id="PTHR43214">
    <property type="entry name" value="TWO-COMPONENT RESPONSE REGULATOR"/>
    <property type="match status" value="1"/>
</dbReference>
<dbReference type="EMBL" id="JACHMC010000001">
    <property type="protein sequence ID" value="MBB4881676.1"/>
    <property type="molecule type" value="Genomic_DNA"/>
</dbReference>
<dbReference type="CDD" id="cd06170">
    <property type="entry name" value="LuxR_C_like"/>
    <property type="match status" value="1"/>
</dbReference>
<accession>A0A4Y8WUH5</accession>
<dbReference type="InterPro" id="IPR039420">
    <property type="entry name" value="WalR-like"/>
</dbReference>
<keyword evidence="6" id="KW-1185">Reference proteome</keyword>
<dbReference type="PRINTS" id="PR00038">
    <property type="entry name" value="HTHLUXR"/>
</dbReference>
<evidence type="ECO:0000256" key="4">
    <source>
        <dbReference type="ARBA" id="ARBA00023163"/>
    </source>
</evidence>
<protein>
    <submittedName>
        <fullName evidence="5">DNA-binding NarL/FixJ family response regulator</fullName>
    </submittedName>
</protein>
<dbReference type="SUPFAM" id="SSF46894">
    <property type="entry name" value="C-terminal effector domain of the bipartite response regulators"/>
    <property type="match status" value="1"/>
</dbReference>
<evidence type="ECO:0000256" key="2">
    <source>
        <dbReference type="ARBA" id="ARBA00023015"/>
    </source>
</evidence>
<dbReference type="SMART" id="SM00448">
    <property type="entry name" value="REC"/>
    <property type="match status" value="1"/>
</dbReference>
<dbReference type="InterPro" id="IPR016032">
    <property type="entry name" value="Sig_transdc_resp-reg_C-effctor"/>
</dbReference>
<dbReference type="CDD" id="cd17535">
    <property type="entry name" value="REC_NarL-like"/>
    <property type="match status" value="1"/>
</dbReference>
<proteinExistence type="predicted"/>
<dbReference type="InterPro" id="IPR011006">
    <property type="entry name" value="CheY-like_superfamily"/>
</dbReference>
<dbReference type="SUPFAM" id="SSF52172">
    <property type="entry name" value="CheY-like"/>
    <property type="match status" value="1"/>
</dbReference>
<evidence type="ECO:0000313" key="6">
    <source>
        <dbReference type="Proteomes" id="UP000560081"/>
    </source>
</evidence>
<keyword evidence="2" id="KW-0805">Transcription regulation</keyword>
<dbReference type="SMART" id="SM00421">
    <property type="entry name" value="HTH_LUXR"/>
    <property type="match status" value="1"/>
</dbReference>
<keyword evidence="1" id="KW-0597">Phosphoprotein</keyword>
<sequence length="233" mass="24625">MTETPSTGAAPIHVALVDDQALIRSGLAMLIDSQPDLEVVAQASDGREAAASVAVAGADVVLMDVRMPGMDGIEATRALLRRSDAPRVVVLTTFDLDEHVMDAIEAGASGFLLKDAPPEELLAAIRTVHRGDAVIAPSTTRRLMAHMAPRLRQDAAREAECEREVAAVASLTPREREVLTAMASGASNPEIAADLVLSEATVKTHVGRVLAKLAARDRVHAVLIAHRAGLVRF</sequence>
<dbReference type="PROSITE" id="PS50043">
    <property type="entry name" value="HTH_LUXR_2"/>
    <property type="match status" value="1"/>
</dbReference>
<evidence type="ECO:0000256" key="3">
    <source>
        <dbReference type="ARBA" id="ARBA00023125"/>
    </source>
</evidence>
<comment type="caution">
    <text evidence="5">The sequence shown here is derived from an EMBL/GenBank/DDBJ whole genome shotgun (WGS) entry which is preliminary data.</text>
</comment>
<dbReference type="AlphaFoldDB" id="A0A4Y8WUH5"/>
<dbReference type="Gene3D" id="3.40.50.2300">
    <property type="match status" value="1"/>
</dbReference>
<dbReference type="PANTHER" id="PTHR43214:SF24">
    <property type="entry name" value="TRANSCRIPTIONAL REGULATORY PROTEIN NARL-RELATED"/>
    <property type="match status" value="1"/>
</dbReference>
<dbReference type="RefSeq" id="WP_135030914.1">
    <property type="nucleotide sequence ID" value="NZ_BMLA01000015.1"/>
</dbReference>
<evidence type="ECO:0000313" key="5">
    <source>
        <dbReference type="EMBL" id="MBB4881676.1"/>
    </source>
</evidence>
<name>A0A4Y8WUH5_9MICC</name>
<dbReference type="Pfam" id="PF00196">
    <property type="entry name" value="GerE"/>
    <property type="match status" value="1"/>
</dbReference>
<dbReference type="Proteomes" id="UP000560081">
    <property type="component" value="Unassembled WGS sequence"/>
</dbReference>
<dbReference type="InterPro" id="IPR000792">
    <property type="entry name" value="Tscrpt_reg_LuxR_C"/>
</dbReference>
<dbReference type="GO" id="GO:0003677">
    <property type="term" value="F:DNA binding"/>
    <property type="evidence" value="ECO:0007669"/>
    <property type="project" value="UniProtKB-KW"/>
</dbReference>
<keyword evidence="4" id="KW-0804">Transcription</keyword>
<dbReference type="GO" id="GO:0006355">
    <property type="term" value="P:regulation of DNA-templated transcription"/>
    <property type="evidence" value="ECO:0007669"/>
    <property type="project" value="InterPro"/>
</dbReference>
<dbReference type="PROSITE" id="PS00622">
    <property type="entry name" value="HTH_LUXR_1"/>
    <property type="match status" value="1"/>
</dbReference>
<evidence type="ECO:0000256" key="1">
    <source>
        <dbReference type="ARBA" id="ARBA00022553"/>
    </source>
</evidence>
<dbReference type="PROSITE" id="PS50110">
    <property type="entry name" value="RESPONSE_REGULATORY"/>
    <property type="match status" value="1"/>
</dbReference>
<dbReference type="Pfam" id="PF00072">
    <property type="entry name" value="Response_reg"/>
    <property type="match status" value="1"/>
</dbReference>
<organism evidence="5 6">
    <name type="scientific">Micrococcus flavus</name>
    <dbReference type="NCBI Taxonomy" id="384602"/>
    <lineage>
        <taxon>Bacteria</taxon>
        <taxon>Bacillati</taxon>
        <taxon>Actinomycetota</taxon>
        <taxon>Actinomycetes</taxon>
        <taxon>Micrococcales</taxon>
        <taxon>Micrococcaceae</taxon>
        <taxon>Micrococcus</taxon>
    </lineage>
</organism>
<reference evidence="5 6" key="1">
    <citation type="submission" date="2020-08" db="EMBL/GenBank/DDBJ databases">
        <title>Sequencing the genomes of 1000 actinobacteria strains.</title>
        <authorList>
            <person name="Klenk H.-P."/>
        </authorList>
    </citation>
    <scope>NUCLEOTIDE SEQUENCE [LARGE SCALE GENOMIC DNA]</scope>
    <source>
        <strain evidence="5 6">DSM 19079</strain>
    </source>
</reference>
<keyword evidence="3 5" id="KW-0238">DNA-binding</keyword>
<dbReference type="GO" id="GO:0000160">
    <property type="term" value="P:phosphorelay signal transduction system"/>
    <property type="evidence" value="ECO:0007669"/>
    <property type="project" value="InterPro"/>
</dbReference>
<dbReference type="InterPro" id="IPR058245">
    <property type="entry name" value="NreC/VraR/RcsB-like_REC"/>
</dbReference>
<dbReference type="OrthoDB" id="9808843at2"/>
<gene>
    <name evidence="5" type="ORF">BJ976_000027</name>
</gene>